<dbReference type="PROSITE" id="PS50053">
    <property type="entry name" value="UBIQUITIN_2"/>
    <property type="match status" value="1"/>
</dbReference>
<dbReference type="Proteomes" id="UP000242638">
    <property type="component" value="Unassembled WGS sequence"/>
</dbReference>
<sequence length="93" mass="10527">MGKIYQVVVQHERMLLIDLCNTEEEMQRLTVGQLKEKILEKLPELEGKLTNLCLIFGDKRLIGDTSLLSEYGIQHMSSIHLIVLLLGGGPQPR</sequence>
<proteinExistence type="predicted"/>
<dbReference type="OMA" id="IYQVVVQ"/>
<dbReference type="InterPro" id="IPR000626">
    <property type="entry name" value="Ubiquitin-like_dom"/>
</dbReference>
<dbReference type="STRING" id="8081.ENSPREP00000007340"/>
<dbReference type="Bgee" id="ENSPREG00000005036">
    <property type="expression patterns" value="Expressed in caudal fin"/>
</dbReference>
<name>A0A3P9NCQ3_POERE</name>
<dbReference type="GeneTree" id="ENSGT01150000288364"/>
<evidence type="ECO:0000313" key="2">
    <source>
        <dbReference type="Ensembl" id="ENSPREP00000007340.1"/>
    </source>
</evidence>
<dbReference type="Pfam" id="PF00240">
    <property type="entry name" value="ubiquitin"/>
    <property type="match status" value="1"/>
</dbReference>
<dbReference type="Gene3D" id="3.10.20.90">
    <property type="entry name" value="Phosphatidylinositol 3-kinase Catalytic Subunit, Chain A, domain 1"/>
    <property type="match status" value="1"/>
</dbReference>
<feature type="domain" description="Ubiquitin-like" evidence="1">
    <location>
        <begin position="30"/>
        <end position="88"/>
    </location>
</feature>
<evidence type="ECO:0000313" key="3">
    <source>
        <dbReference type="Proteomes" id="UP000242638"/>
    </source>
</evidence>
<reference evidence="3" key="1">
    <citation type="submission" date="2013-11" db="EMBL/GenBank/DDBJ databases">
        <title>The genomic landscape of the Guanapo guppy.</title>
        <authorList>
            <person name="Kuenstner A."/>
            <person name="Dreyer C."/>
        </authorList>
    </citation>
    <scope>NUCLEOTIDE SEQUENCE</scope>
    <source>
        <strain evidence="3">Guanapo</strain>
    </source>
</reference>
<dbReference type="Ensembl" id="ENSPRET00000007431.1">
    <property type="protein sequence ID" value="ENSPREP00000007340.1"/>
    <property type="gene ID" value="ENSPREG00000005036.1"/>
</dbReference>
<reference evidence="2" key="3">
    <citation type="submission" date="2025-09" db="UniProtKB">
        <authorList>
            <consortium name="Ensembl"/>
        </authorList>
    </citation>
    <scope>IDENTIFICATION</scope>
    <source>
        <strain evidence="2">Guanapo</strain>
    </source>
</reference>
<dbReference type="InterPro" id="IPR029071">
    <property type="entry name" value="Ubiquitin-like_domsf"/>
</dbReference>
<dbReference type="AlphaFoldDB" id="A0A3P9NCQ3"/>
<protein>
    <recommendedName>
        <fullName evidence="1">Ubiquitin-like domain-containing protein</fullName>
    </recommendedName>
</protein>
<organism evidence="2 3">
    <name type="scientific">Poecilia reticulata</name>
    <name type="common">Guppy</name>
    <name type="synonym">Acanthophacelus reticulatus</name>
    <dbReference type="NCBI Taxonomy" id="8081"/>
    <lineage>
        <taxon>Eukaryota</taxon>
        <taxon>Metazoa</taxon>
        <taxon>Chordata</taxon>
        <taxon>Craniata</taxon>
        <taxon>Vertebrata</taxon>
        <taxon>Euteleostomi</taxon>
        <taxon>Actinopterygii</taxon>
        <taxon>Neopterygii</taxon>
        <taxon>Teleostei</taxon>
        <taxon>Neoteleostei</taxon>
        <taxon>Acanthomorphata</taxon>
        <taxon>Ovalentaria</taxon>
        <taxon>Atherinomorphae</taxon>
        <taxon>Cyprinodontiformes</taxon>
        <taxon>Poeciliidae</taxon>
        <taxon>Poeciliinae</taxon>
        <taxon>Poecilia</taxon>
    </lineage>
</organism>
<accession>A0A3P9NCQ3</accession>
<reference evidence="2" key="2">
    <citation type="submission" date="2025-08" db="UniProtKB">
        <authorList>
            <consortium name="Ensembl"/>
        </authorList>
    </citation>
    <scope>IDENTIFICATION</scope>
    <source>
        <strain evidence="2">Guanapo</strain>
    </source>
</reference>
<dbReference type="SUPFAM" id="SSF54236">
    <property type="entry name" value="Ubiquitin-like"/>
    <property type="match status" value="1"/>
</dbReference>
<evidence type="ECO:0000259" key="1">
    <source>
        <dbReference type="PROSITE" id="PS50053"/>
    </source>
</evidence>
<keyword evidence="3" id="KW-1185">Reference proteome</keyword>